<evidence type="ECO:0000259" key="16">
    <source>
        <dbReference type="PROSITE" id="PS50089"/>
    </source>
</evidence>
<evidence type="ECO:0000256" key="4">
    <source>
        <dbReference type="ARBA" id="ARBA00004906"/>
    </source>
</evidence>
<feature type="compositionally biased region" description="Low complexity" evidence="15">
    <location>
        <begin position="53"/>
        <end position="63"/>
    </location>
</feature>
<comment type="caution">
    <text evidence="19">The sequence shown here is derived from an EMBL/GenBank/DDBJ whole genome shotgun (WGS) entry which is preliminary data.</text>
</comment>
<dbReference type="Gene3D" id="3.10.110.10">
    <property type="entry name" value="Ubiquitin Conjugating Enzyme"/>
    <property type="match status" value="1"/>
</dbReference>
<protein>
    <recommendedName>
        <fullName evidence="6">RBR-type E3 ubiquitin transferase</fullName>
        <ecNumber evidence="6">2.3.2.31</ecNumber>
    </recommendedName>
</protein>
<dbReference type="PROSITE" id="PS50089">
    <property type="entry name" value="ZF_RING_2"/>
    <property type="match status" value="1"/>
</dbReference>
<dbReference type="InterPro" id="IPR044066">
    <property type="entry name" value="TRIAD_supradom"/>
</dbReference>
<dbReference type="AlphaFoldDB" id="A0A811QUA7"/>
<dbReference type="OrthoDB" id="1431934at2759"/>
<keyword evidence="8" id="KW-0479">Metal-binding</keyword>
<name>A0A811QUA7_9POAL</name>
<evidence type="ECO:0000256" key="10">
    <source>
        <dbReference type="ARBA" id="ARBA00022771"/>
    </source>
</evidence>
<dbReference type="FunFam" id="1.20.120.1750:FF:000029">
    <property type="entry name" value="RBR-type E3 ubiquitin transferase"/>
    <property type="match status" value="1"/>
</dbReference>
<dbReference type="GO" id="GO:0008270">
    <property type="term" value="F:zinc ion binding"/>
    <property type="evidence" value="ECO:0007669"/>
    <property type="project" value="UniProtKB-KW"/>
</dbReference>
<dbReference type="Gene3D" id="1.20.120.1750">
    <property type="match status" value="1"/>
</dbReference>
<dbReference type="CDD" id="cd20354">
    <property type="entry name" value="Rcat_RBR_RNF14"/>
    <property type="match status" value="1"/>
</dbReference>
<dbReference type="GO" id="GO:0061630">
    <property type="term" value="F:ubiquitin protein ligase activity"/>
    <property type="evidence" value="ECO:0007669"/>
    <property type="project" value="UniProtKB-EC"/>
</dbReference>
<evidence type="ECO:0000259" key="17">
    <source>
        <dbReference type="PROSITE" id="PS50908"/>
    </source>
</evidence>
<dbReference type="InterPro" id="IPR031127">
    <property type="entry name" value="E3_UB_ligase_RBR"/>
</dbReference>
<dbReference type="Pfam" id="PF01485">
    <property type="entry name" value="IBR"/>
    <property type="match status" value="1"/>
</dbReference>
<evidence type="ECO:0000256" key="7">
    <source>
        <dbReference type="ARBA" id="ARBA00022679"/>
    </source>
</evidence>
<dbReference type="InterPro" id="IPR047548">
    <property type="entry name" value="Rcat_RBR_RNF14"/>
</dbReference>
<comment type="similarity">
    <text evidence="13">Belongs to the RBR family. RNF14 subfamily.</text>
</comment>
<dbReference type="FunFam" id="3.10.110.10:FF:000083">
    <property type="entry name" value="RBR-type E3 ubiquitin transferase"/>
    <property type="match status" value="1"/>
</dbReference>
<evidence type="ECO:0000256" key="14">
    <source>
        <dbReference type="PROSITE-ProRule" id="PRU00175"/>
    </source>
</evidence>
<dbReference type="CDD" id="cd23820">
    <property type="entry name" value="RWD_RNF14"/>
    <property type="match status" value="1"/>
</dbReference>
<evidence type="ECO:0000313" key="19">
    <source>
        <dbReference type="EMBL" id="CAD6259803.1"/>
    </source>
</evidence>
<dbReference type="PANTHER" id="PTHR11685">
    <property type="entry name" value="RBR FAMILY RING FINGER AND IBR DOMAIN-CONTAINING"/>
    <property type="match status" value="1"/>
</dbReference>
<keyword evidence="10 14" id="KW-0863">Zinc-finger</keyword>
<evidence type="ECO:0000256" key="13">
    <source>
        <dbReference type="ARBA" id="ARBA00044508"/>
    </source>
</evidence>
<dbReference type="InterPro" id="IPR013083">
    <property type="entry name" value="Znf_RING/FYVE/PHD"/>
</dbReference>
<proteinExistence type="inferred from homology"/>
<keyword evidence="7" id="KW-0808">Transferase</keyword>
<dbReference type="Proteomes" id="UP000604825">
    <property type="component" value="Unassembled WGS sequence"/>
</dbReference>
<evidence type="ECO:0000313" key="20">
    <source>
        <dbReference type="Proteomes" id="UP000604825"/>
    </source>
</evidence>
<dbReference type="InterPro" id="IPR017907">
    <property type="entry name" value="Znf_RING_CS"/>
</dbReference>
<dbReference type="Gene3D" id="3.30.40.10">
    <property type="entry name" value="Zinc/RING finger domain, C3HC4 (zinc finger)"/>
    <property type="match status" value="1"/>
</dbReference>
<dbReference type="PROSITE" id="PS51873">
    <property type="entry name" value="TRIAD"/>
    <property type="match status" value="1"/>
</dbReference>
<dbReference type="InterPro" id="IPR002867">
    <property type="entry name" value="IBR_dom"/>
</dbReference>
<dbReference type="EMBL" id="CAJGYO010000011">
    <property type="protein sequence ID" value="CAD6259803.1"/>
    <property type="molecule type" value="Genomic_DNA"/>
</dbReference>
<evidence type="ECO:0000256" key="11">
    <source>
        <dbReference type="ARBA" id="ARBA00022786"/>
    </source>
</evidence>
<evidence type="ECO:0000256" key="9">
    <source>
        <dbReference type="ARBA" id="ARBA00022737"/>
    </source>
</evidence>
<evidence type="ECO:0000259" key="18">
    <source>
        <dbReference type="PROSITE" id="PS51873"/>
    </source>
</evidence>
<dbReference type="InterPro" id="IPR001841">
    <property type="entry name" value="Znf_RING"/>
</dbReference>
<accession>A0A811QUA7</accession>
<evidence type="ECO:0000256" key="12">
    <source>
        <dbReference type="ARBA" id="ARBA00022833"/>
    </source>
</evidence>
<dbReference type="SMART" id="SM00647">
    <property type="entry name" value="IBR"/>
    <property type="match status" value="2"/>
</dbReference>
<comment type="function">
    <text evidence="3">Might act as an E3 ubiquitin-protein ligase, or as part of E3 complex, which accepts ubiquitin from specific E2 ubiquitin-conjugating enzymes and then transfers it to substrates.</text>
</comment>
<dbReference type="Pfam" id="PF26200">
    <property type="entry name" value="Rcat_RNF216"/>
    <property type="match status" value="1"/>
</dbReference>
<evidence type="ECO:0000256" key="15">
    <source>
        <dbReference type="SAM" id="MobiDB-lite"/>
    </source>
</evidence>
<dbReference type="SUPFAM" id="SSF54495">
    <property type="entry name" value="UBC-like"/>
    <property type="match status" value="1"/>
</dbReference>
<dbReference type="Pfam" id="PF05773">
    <property type="entry name" value="RWD"/>
    <property type="match status" value="1"/>
</dbReference>
<evidence type="ECO:0000256" key="3">
    <source>
        <dbReference type="ARBA" id="ARBA00003976"/>
    </source>
</evidence>
<dbReference type="CDD" id="cd20341">
    <property type="entry name" value="BRcat_RBR_RNF14"/>
    <property type="match status" value="1"/>
</dbReference>
<dbReference type="SMART" id="SM00591">
    <property type="entry name" value="RWD"/>
    <property type="match status" value="1"/>
</dbReference>
<feature type="domain" description="RWD" evidence="17">
    <location>
        <begin position="148"/>
        <end position="286"/>
    </location>
</feature>
<evidence type="ECO:0000256" key="2">
    <source>
        <dbReference type="ARBA" id="ARBA00001947"/>
    </source>
</evidence>
<feature type="region of interest" description="Disordered" evidence="15">
    <location>
        <begin position="1"/>
        <end position="113"/>
    </location>
</feature>
<keyword evidence="11" id="KW-0833">Ubl conjugation pathway</keyword>
<feature type="domain" description="RING-type" evidence="16">
    <location>
        <begin position="344"/>
        <end position="392"/>
    </location>
</feature>
<dbReference type="GO" id="GO:0016567">
    <property type="term" value="P:protein ubiquitination"/>
    <property type="evidence" value="ECO:0007669"/>
    <property type="project" value="InterPro"/>
</dbReference>
<sequence length="661" mass="73902">MPRKSRKARGAAAHAPVCLTAGPRPPLKAAAPNPSPAAEPPQAGVAEAEGLKAPDAGASAAAEALERLHVAPASDGDPPSPSPSPPPSEPVHEDPAPPVEASFSGRPAAGGSWEEEAVRKLHELAEVGGDEVELTEEEVRANDQRQEDEICALEAIFGDAVVILDRKGGQRSFQVLVHIEIPDSIDVSTKLNYGDGTLNYGATRDDDDDLFYKFRVEHLPPILLTCLLPTSYPSHRPPVFTISTYWLDKGMISLLCRMLDMLWEEQQGMEVTYQWVQWLQSSSLSHLGFGNEVILSKSDVTCDADGEDKRACPDNAPPDVIIPRLMRYNENKHREAFLHAIHECMICFSECPGVDFIKLPCHHFFCWKCMQTYCKMNVKEGNVVKLLCPDTKCEGAVPPNVLKRLLGEDEYERWEGLLLQRTLDAMKDVVYCPRCQTACLEDVGNEAVCSSCLFSFCTLCRNRRHIGEQCMSPEERLMILEKRQESGNVQGDQMKILEELRSLKEIMKDSKQCPKCRMAISKTEGCNKMHCRNCGEYFCYQCNRAITGYEHFRGSCVLFPQEELDRWEMQMNQRVRRQVVAHVHAEMHGQNGHAHPCPTCRQPSPKWTPDSLELYCDFPQPESNKCLGITSYVLALVTLADRKQQPPLLLGMPEAFLCPVP</sequence>
<comment type="pathway">
    <text evidence="4">Protein modification; protein ubiquitination.</text>
</comment>
<dbReference type="InterPro" id="IPR016135">
    <property type="entry name" value="UBQ-conjugating_enzyme/RWD"/>
</dbReference>
<keyword evidence="20" id="KW-1185">Reference proteome</keyword>
<dbReference type="InterPro" id="IPR006575">
    <property type="entry name" value="RWD_dom"/>
</dbReference>
<dbReference type="PROSITE" id="PS00518">
    <property type="entry name" value="ZF_RING_1"/>
    <property type="match status" value="1"/>
</dbReference>
<evidence type="ECO:0000256" key="1">
    <source>
        <dbReference type="ARBA" id="ARBA00001798"/>
    </source>
</evidence>
<keyword evidence="12" id="KW-0862">Zinc</keyword>
<gene>
    <name evidence="19" type="ORF">NCGR_LOCUS43240</name>
</gene>
<dbReference type="FunFam" id="3.30.40.10:FF:000358">
    <property type="entry name" value="RBR-type E3 ubiquitin transferase"/>
    <property type="match status" value="1"/>
</dbReference>
<dbReference type="SUPFAM" id="SSF57850">
    <property type="entry name" value="RING/U-box"/>
    <property type="match status" value="3"/>
</dbReference>
<evidence type="ECO:0000256" key="6">
    <source>
        <dbReference type="ARBA" id="ARBA00012251"/>
    </source>
</evidence>
<feature type="compositionally biased region" description="Pro residues" evidence="15">
    <location>
        <begin position="78"/>
        <end position="89"/>
    </location>
</feature>
<comment type="similarity">
    <text evidence="5">Belongs to the RBR family. Ariadne subfamily.</text>
</comment>
<comment type="cofactor">
    <cofactor evidence="2">
        <name>Zn(2+)</name>
        <dbReference type="ChEBI" id="CHEBI:29105"/>
    </cofactor>
</comment>
<comment type="catalytic activity">
    <reaction evidence="1">
        <text>[E2 ubiquitin-conjugating enzyme]-S-ubiquitinyl-L-cysteine + [acceptor protein]-L-lysine = [E2 ubiquitin-conjugating enzyme]-L-cysteine + [acceptor protein]-N(6)-ubiquitinyl-L-lysine.</text>
        <dbReference type="EC" id="2.3.2.31"/>
    </reaction>
</comment>
<dbReference type="EC" id="2.3.2.31" evidence="6"/>
<feature type="domain" description="RING-type" evidence="18">
    <location>
        <begin position="340"/>
        <end position="560"/>
    </location>
</feature>
<dbReference type="PROSITE" id="PS50908">
    <property type="entry name" value="RWD"/>
    <property type="match status" value="1"/>
</dbReference>
<organism evidence="19 20">
    <name type="scientific">Miscanthus lutarioriparius</name>
    <dbReference type="NCBI Taxonomy" id="422564"/>
    <lineage>
        <taxon>Eukaryota</taxon>
        <taxon>Viridiplantae</taxon>
        <taxon>Streptophyta</taxon>
        <taxon>Embryophyta</taxon>
        <taxon>Tracheophyta</taxon>
        <taxon>Spermatophyta</taxon>
        <taxon>Magnoliopsida</taxon>
        <taxon>Liliopsida</taxon>
        <taxon>Poales</taxon>
        <taxon>Poaceae</taxon>
        <taxon>PACMAD clade</taxon>
        <taxon>Panicoideae</taxon>
        <taxon>Andropogonodae</taxon>
        <taxon>Andropogoneae</taxon>
        <taxon>Saccharinae</taxon>
        <taxon>Miscanthus</taxon>
    </lineage>
</organism>
<reference evidence="19" key="1">
    <citation type="submission" date="2020-10" db="EMBL/GenBank/DDBJ databases">
        <authorList>
            <person name="Han B."/>
            <person name="Lu T."/>
            <person name="Zhao Q."/>
            <person name="Huang X."/>
            <person name="Zhao Y."/>
        </authorList>
    </citation>
    <scope>NUCLEOTIDE SEQUENCE</scope>
</reference>
<keyword evidence="9" id="KW-0677">Repeat</keyword>
<evidence type="ECO:0000256" key="8">
    <source>
        <dbReference type="ARBA" id="ARBA00022723"/>
    </source>
</evidence>
<evidence type="ECO:0000256" key="5">
    <source>
        <dbReference type="ARBA" id="ARBA00005884"/>
    </source>
</evidence>